<name>A0A3A1QQM5_9BACI</name>
<sequence length="70" mass="8159">MFFKTNKNINKKYLDMACWSTFIVWGTILLLNSIFELISNKPLISSDLIILLMGLVTFITTEYLLKLIKK</sequence>
<keyword evidence="1" id="KW-0472">Membrane</keyword>
<gene>
    <name evidence="2" type="ORF">D3H55_23165</name>
</gene>
<keyword evidence="1" id="KW-1133">Transmembrane helix</keyword>
<feature type="transmembrane region" description="Helical" evidence="1">
    <location>
        <begin position="43"/>
        <end position="65"/>
    </location>
</feature>
<dbReference type="AlphaFoldDB" id="A0A3A1QQM5"/>
<keyword evidence="3" id="KW-1185">Reference proteome</keyword>
<evidence type="ECO:0000313" key="2">
    <source>
        <dbReference type="EMBL" id="RIW27283.1"/>
    </source>
</evidence>
<organism evidence="2 3">
    <name type="scientific">Bacillus salacetis</name>
    <dbReference type="NCBI Taxonomy" id="2315464"/>
    <lineage>
        <taxon>Bacteria</taxon>
        <taxon>Bacillati</taxon>
        <taxon>Bacillota</taxon>
        <taxon>Bacilli</taxon>
        <taxon>Bacillales</taxon>
        <taxon>Bacillaceae</taxon>
        <taxon>Bacillus</taxon>
    </lineage>
</organism>
<evidence type="ECO:0000256" key="1">
    <source>
        <dbReference type="SAM" id="Phobius"/>
    </source>
</evidence>
<dbReference type="Proteomes" id="UP000265801">
    <property type="component" value="Unassembled WGS sequence"/>
</dbReference>
<keyword evidence="1" id="KW-0812">Transmembrane</keyword>
<dbReference type="EMBL" id="QXIR01000057">
    <property type="protein sequence ID" value="RIW27283.1"/>
    <property type="molecule type" value="Genomic_DNA"/>
</dbReference>
<accession>A0A3A1QQM5</accession>
<reference evidence="2 3" key="1">
    <citation type="submission" date="2018-09" db="EMBL/GenBank/DDBJ databases">
        <title>Bacillus saliacetes sp. nov., isolated from Thai shrimp paste (Ka-pi).</title>
        <authorList>
            <person name="Daroonpunt R."/>
            <person name="Tanasupawat S."/>
            <person name="Yiamsombut S."/>
        </authorList>
    </citation>
    <scope>NUCLEOTIDE SEQUENCE [LARGE SCALE GENOMIC DNA]</scope>
    <source>
        <strain evidence="2 3">SKP7-4</strain>
    </source>
</reference>
<comment type="caution">
    <text evidence="2">The sequence shown here is derived from an EMBL/GenBank/DDBJ whole genome shotgun (WGS) entry which is preliminary data.</text>
</comment>
<protein>
    <submittedName>
        <fullName evidence="2">Uncharacterized protein</fullName>
    </submittedName>
</protein>
<proteinExistence type="predicted"/>
<evidence type="ECO:0000313" key="3">
    <source>
        <dbReference type="Proteomes" id="UP000265801"/>
    </source>
</evidence>